<dbReference type="InterPro" id="IPR054612">
    <property type="entry name" value="Phage_capsid-like_C"/>
</dbReference>
<feature type="compositionally biased region" description="Polar residues" evidence="2">
    <location>
        <begin position="368"/>
        <end position="378"/>
    </location>
</feature>
<accession>A0A158BHH4</accession>
<dbReference type="AlphaFoldDB" id="A0A158BHH4"/>
<dbReference type="Gene3D" id="3.30.2400.10">
    <property type="entry name" value="Major capsid protein gp5"/>
    <property type="match status" value="1"/>
</dbReference>
<evidence type="ECO:0000256" key="2">
    <source>
        <dbReference type="SAM" id="MobiDB-lite"/>
    </source>
</evidence>
<dbReference type="STRING" id="1777141.AWB80_03576"/>
<evidence type="ECO:0000313" key="4">
    <source>
        <dbReference type="EMBL" id="SAK69525.1"/>
    </source>
</evidence>
<dbReference type="EMBL" id="FCOE02000010">
    <property type="protein sequence ID" value="SAK69525.1"/>
    <property type="molecule type" value="Genomic_DNA"/>
</dbReference>
<dbReference type="Proteomes" id="UP000054911">
    <property type="component" value="Unassembled WGS sequence"/>
</dbReference>
<name>A0A158BHH4_9BURK</name>
<reference evidence="4" key="1">
    <citation type="submission" date="2016-01" db="EMBL/GenBank/DDBJ databases">
        <authorList>
            <person name="Peeters C."/>
        </authorList>
    </citation>
    <scope>NUCLEOTIDE SEQUENCE [LARGE SCALE GENOMIC DNA]</scope>
    <source>
        <strain evidence="4">LMG 29323</strain>
    </source>
</reference>
<dbReference type="NCBIfam" id="TIGR01554">
    <property type="entry name" value="major_cap_HK97"/>
    <property type="match status" value="1"/>
</dbReference>
<comment type="subcellular location">
    <subcellularLocation>
        <location evidence="1">Virion</location>
    </subcellularLocation>
</comment>
<dbReference type="InterPro" id="IPR024455">
    <property type="entry name" value="Phage_capsid"/>
</dbReference>
<evidence type="ECO:0000313" key="5">
    <source>
        <dbReference type="Proteomes" id="UP000054911"/>
    </source>
</evidence>
<dbReference type="SUPFAM" id="SSF56563">
    <property type="entry name" value="Major capsid protein gp5"/>
    <property type="match status" value="1"/>
</dbReference>
<sequence>MNINELRRERASINQQVQALAAIEAGGTALSAEQHTEFANLSTKFGELTAQIERVEAAERMAATAAVCVDPTPAAVAAPAGSAASSVPAQPKVPEVKGAKMARMVRALAAARGDAQLASKLAMERGFGEDVAMSLNTLTSSAGGVLVPTNLSSDVIELLRPKSVVRRLGARTLPLSNGNITVPRLKGGAVVGYIGSDSDIGVTKQSFDDLKLTAKKLAALVPISNDLIKYAGVNPNIDQIVVGDLTSAIGTREDKAFIRDDGTANTPKGLLHWAIAENKIAASDGSTIQKVETDLNKAILALEGADANMISPGWIMAPRVFRFLSSMRDGNGNKVYPELDSGMLKGYSVGRTTQVPINLGSDKPTPDKPSTNKATGDNDANASEIYFVDFGDVFIGEEETLEIDYSKEATYSITNGSTTETVSAFQRDQTLIRVIAKNDFGPRHVESIAVLTGVRWGS</sequence>
<evidence type="ECO:0000259" key="3">
    <source>
        <dbReference type="Pfam" id="PF05065"/>
    </source>
</evidence>
<organism evidence="4 5">
    <name type="scientific">Caballeronia pedi</name>
    <dbReference type="NCBI Taxonomy" id="1777141"/>
    <lineage>
        <taxon>Bacteria</taxon>
        <taxon>Pseudomonadati</taxon>
        <taxon>Pseudomonadota</taxon>
        <taxon>Betaproteobacteria</taxon>
        <taxon>Burkholderiales</taxon>
        <taxon>Burkholderiaceae</taxon>
        <taxon>Caballeronia</taxon>
    </lineage>
</organism>
<evidence type="ECO:0000256" key="1">
    <source>
        <dbReference type="ARBA" id="ARBA00004328"/>
    </source>
</evidence>
<feature type="region of interest" description="Disordered" evidence="2">
    <location>
        <begin position="355"/>
        <end position="378"/>
    </location>
</feature>
<protein>
    <submittedName>
        <fullName evidence="4">Phage-like protein</fullName>
    </submittedName>
</protein>
<comment type="caution">
    <text evidence="4">The sequence shown here is derived from an EMBL/GenBank/DDBJ whole genome shotgun (WGS) entry which is preliminary data.</text>
</comment>
<proteinExistence type="predicted"/>
<feature type="domain" description="Phage capsid-like C-terminal" evidence="3">
    <location>
        <begin position="143"/>
        <end position="452"/>
    </location>
</feature>
<gene>
    <name evidence="4" type="ORF">AWB80_03576</name>
</gene>
<dbReference type="Pfam" id="PF05065">
    <property type="entry name" value="Phage_capsid"/>
    <property type="match status" value="1"/>
</dbReference>
<dbReference type="RefSeq" id="WP_061175993.1">
    <property type="nucleotide sequence ID" value="NZ_FCOE02000010.1"/>
</dbReference>
<keyword evidence="5" id="KW-1185">Reference proteome</keyword>
<dbReference type="OrthoDB" id="6982310at2"/>